<feature type="domain" description="PH" evidence="13">
    <location>
        <begin position="413"/>
        <end position="514"/>
    </location>
</feature>
<keyword evidence="18" id="KW-1185">Reference proteome</keyword>
<dbReference type="InterPro" id="IPR037832">
    <property type="entry name" value="PH_Vav"/>
</dbReference>
<evidence type="ECO:0000313" key="18">
    <source>
        <dbReference type="Proteomes" id="UP000008144"/>
    </source>
</evidence>
<dbReference type="PROSITE" id="PS50010">
    <property type="entry name" value="DH_2"/>
    <property type="match status" value="1"/>
</dbReference>
<keyword evidence="8 9" id="KW-0727">SH2 domain</keyword>
<evidence type="ECO:0000259" key="14">
    <source>
        <dbReference type="PROSITE" id="PS50010"/>
    </source>
</evidence>
<dbReference type="GO" id="GO:0005085">
    <property type="term" value="F:guanyl-nucleotide exchange factor activity"/>
    <property type="evidence" value="ECO:0000318"/>
    <property type="project" value="GO_Central"/>
</dbReference>
<dbReference type="CDD" id="cd20810">
    <property type="entry name" value="C1_VAV"/>
    <property type="match status" value="1"/>
</dbReference>
<reference evidence="17" key="4">
    <citation type="submission" date="2025-09" db="UniProtKB">
        <authorList>
            <consortium name="Ensembl"/>
        </authorList>
    </citation>
    <scope>IDENTIFICATION</scope>
</reference>
<keyword evidence="1 10" id="KW-0728">SH3 domain</keyword>
<dbReference type="Gene3D" id="3.30.60.20">
    <property type="match status" value="1"/>
</dbReference>
<feature type="domain" description="Calponin-homology (CH)" evidence="15">
    <location>
        <begin position="1"/>
        <end position="118"/>
    </location>
</feature>
<dbReference type="SUPFAM" id="SSF55550">
    <property type="entry name" value="SH2 domain"/>
    <property type="match status" value="1"/>
</dbReference>
<dbReference type="SUPFAM" id="SSF50044">
    <property type="entry name" value="SH3-domain"/>
    <property type="match status" value="2"/>
</dbReference>
<protein>
    <submittedName>
        <fullName evidence="17">Uncharacterized protein</fullName>
    </submittedName>
</protein>
<sequence length="855" mass="98864">KELWRQCVRWLTDTGVLPRDHKTCQPHAVVFDLAQTLRDGVILCNLLNVIQPGSVDFTQINLRPQMLQFSCLQNIRTTLHALNNVFRLQETFLPSDLYDMTNIPLVLQVLSLLSQTPASQYKFRPFPESHVGRKQMYNHEEEEDIYSNLADMASQRDLADEEENLYDSVPEDVDEGIYGSLIAVKQATGTLKKDCYIQQDKRGYCITEIIETERNYVQHLTMMVGKFIEPFRQHQGIDEKDIRAIFMNIEDLLPIHQDFLRELEKSSSESPSTLSRPFLKFKDRFLLYGLYCSKLIDAQDHLEDVKKMNPRSGMFVEECEARASPSKFKLRELLCVPMQRILKYQLLVKELNKHTIDKHPDKGELAGALESMQELSHYVNEVKRDSEMLITINQVQSCLVEYSTQIPLNSYGRLQKDGELRIKSTMDKKAKSRNTFLFDQALFMTKEENGNYHLKDLLRLEEYKLEEIQQSKGGKWTWNWCLSATKNGCNSYMLYAKTAMDKTKWIEKLKDSFDNISPRELKNKSHNFKMHSFSEPTYCNNCNKLLLGTFYQGYWCQSTNAKCHKHCLGEILKLSGSSGPEVPQRGKRTRPFDKFRFNKSAAVPPPTMYRAHRDYNGNPRPPFPGVMTISFSSHEYVMVDEEVNSDWWLGHTTTDLDRKGYFPASFVSPVYHAKIRGSNTHFWNTRYAGTMDRGEAENLLHDKPSGTFLVRTRDGHLAISLIYSKEMKHIRINRSSEGLYFVAECKNFKSVQELIRYYRENSMSSSFLGLETSLQIPYRDPNFFPVAANGTQYEVISRAVVLFNFSPRSPQELGLREGQPVNVISTAGDAHGWWKGESEGQVGYFPATFVEEIRQ</sequence>
<dbReference type="SMART" id="SM00109">
    <property type="entry name" value="C1"/>
    <property type="match status" value="1"/>
</dbReference>
<dbReference type="InterPro" id="IPR001331">
    <property type="entry name" value="GDS_CDC24_CS"/>
</dbReference>
<evidence type="ECO:0000313" key="17">
    <source>
        <dbReference type="Ensembl" id="ENSCINP00000017775.3"/>
    </source>
</evidence>
<reference evidence="17" key="2">
    <citation type="journal article" date="2008" name="Genome Biol.">
        <title>Improved genome assembly and evidence-based global gene model set for the chordate Ciona intestinalis: new insight into intron and operon populations.</title>
        <authorList>
            <person name="Satou Y."/>
            <person name="Mineta K."/>
            <person name="Ogasawara M."/>
            <person name="Sasakura Y."/>
            <person name="Shoguchi E."/>
            <person name="Ueno K."/>
            <person name="Yamada L."/>
            <person name="Matsumoto J."/>
            <person name="Wasserscheid J."/>
            <person name="Dewar K."/>
            <person name="Wiley G.B."/>
            <person name="Macmil S.L."/>
            <person name="Roe B.A."/>
            <person name="Zeller R.W."/>
            <person name="Hastings K.E."/>
            <person name="Lemaire P."/>
            <person name="Lindquist E."/>
            <person name="Endo T."/>
            <person name="Hotta K."/>
            <person name="Inaba K."/>
        </authorList>
    </citation>
    <scope>NUCLEOTIDE SEQUENCE [LARGE SCALE GENOMIC DNA]</scope>
    <source>
        <strain evidence="17">wild type</strain>
    </source>
</reference>
<dbReference type="PROSITE" id="PS50003">
    <property type="entry name" value="PH_DOMAIN"/>
    <property type="match status" value="1"/>
</dbReference>
<dbReference type="PROSITE" id="PS50021">
    <property type="entry name" value="CH"/>
    <property type="match status" value="1"/>
</dbReference>
<feature type="domain" description="SH2" evidence="11">
    <location>
        <begin position="686"/>
        <end position="778"/>
    </location>
</feature>
<dbReference type="SUPFAM" id="SSF50729">
    <property type="entry name" value="PH domain-like"/>
    <property type="match status" value="1"/>
</dbReference>
<dbReference type="Gene3D" id="2.30.30.40">
    <property type="entry name" value="SH3 Domains"/>
    <property type="match status" value="2"/>
</dbReference>
<dbReference type="PROSITE" id="PS50002">
    <property type="entry name" value="SH3"/>
    <property type="match status" value="2"/>
</dbReference>
<reference evidence="17" key="3">
    <citation type="submission" date="2025-08" db="UniProtKB">
        <authorList>
            <consortium name="Ensembl"/>
        </authorList>
    </citation>
    <scope>IDENTIFICATION</scope>
</reference>
<dbReference type="InterPro" id="IPR000219">
    <property type="entry name" value="DH_dom"/>
</dbReference>
<dbReference type="PROSITE" id="PS50001">
    <property type="entry name" value="SH2"/>
    <property type="match status" value="1"/>
</dbReference>
<name>F6WCA3_CIOIN</name>
<feature type="domain" description="SH3" evidence="12">
    <location>
        <begin position="604"/>
        <end position="672"/>
    </location>
</feature>
<dbReference type="PANTHER" id="PTHR45818:SF3">
    <property type="entry name" value="PROTEIN VAV"/>
    <property type="match status" value="1"/>
</dbReference>
<dbReference type="InterPro" id="IPR001849">
    <property type="entry name" value="PH_domain"/>
</dbReference>
<dbReference type="SMART" id="SM00233">
    <property type="entry name" value="PH"/>
    <property type="match status" value="1"/>
</dbReference>
<dbReference type="Proteomes" id="UP000008144">
    <property type="component" value="Chromosome 9"/>
</dbReference>
<evidence type="ECO:0000256" key="10">
    <source>
        <dbReference type="PROSITE-ProRule" id="PRU00192"/>
    </source>
</evidence>
<dbReference type="Pfam" id="PF00621">
    <property type="entry name" value="RhoGEF"/>
    <property type="match status" value="1"/>
</dbReference>
<dbReference type="GO" id="GO:0007264">
    <property type="term" value="P:small GTPase-mediated signal transduction"/>
    <property type="evidence" value="ECO:0000318"/>
    <property type="project" value="GO_Central"/>
</dbReference>
<dbReference type="CDD" id="cd01223">
    <property type="entry name" value="PH_Vav"/>
    <property type="match status" value="1"/>
</dbReference>
<evidence type="ECO:0000259" key="16">
    <source>
        <dbReference type="PROSITE" id="PS50081"/>
    </source>
</evidence>
<dbReference type="GO" id="GO:0016477">
    <property type="term" value="P:cell migration"/>
    <property type="evidence" value="ECO:0000318"/>
    <property type="project" value="GO_Central"/>
</dbReference>
<dbReference type="InterPro" id="IPR000980">
    <property type="entry name" value="SH2"/>
</dbReference>
<dbReference type="PROSITE" id="PS00741">
    <property type="entry name" value="DH_1"/>
    <property type="match status" value="1"/>
</dbReference>
<evidence type="ECO:0000256" key="8">
    <source>
        <dbReference type="ARBA" id="ARBA00022999"/>
    </source>
</evidence>
<evidence type="ECO:0000256" key="7">
    <source>
        <dbReference type="ARBA" id="ARBA00022833"/>
    </source>
</evidence>
<dbReference type="InterPro" id="IPR036028">
    <property type="entry name" value="SH3-like_dom_sf"/>
</dbReference>
<dbReference type="SUPFAM" id="SSF47576">
    <property type="entry name" value="Calponin-homology domain, CH-domain"/>
    <property type="match status" value="1"/>
</dbReference>
<dbReference type="STRING" id="7719.ENSCINP00000017775"/>
<evidence type="ECO:0000256" key="2">
    <source>
        <dbReference type="ARBA" id="ARBA00022553"/>
    </source>
</evidence>
<dbReference type="InParanoid" id="F6WCA3"/>
<evidence type="ECO:0000256" key="3">
    <source>
        <dbReference type="ARBA" id="ARBA00022658"/>
    </source>
</evidence>
<keyword evidence="2" id="KW-0597">Phosphoprotein</keyword>
<dbReference type="InterPro" id="IPR035899">
    <property type="entry name" value="DBL_dom_sf"/>
</dbReference>
<dbReference type="Gene3D" id="1.20.900.10">
    <property type="entry name" value="Dbl homology (DH) domain"/>
    <property type="match status" value="1"/>
</dbReference>
<evidence type="ECO:0000256" key="5">
    <source>
        <dbReference type="ARBA" id="ARBA00022737"/>
    </source>
</evidence>
<dbReference type="InterPro" id="IPR002219">
    <property type="entry name" value="PKC_DAG/PE"/>
</dbReference>
<dbReference type="PROSITE" id="PS50081">
    <property type="entry name" value="ZF_DAG_PE_2"/>
    <property type="match status" value="1"/>
</dbReference>
<dbReference type="InterPro" id="IPR001715">
    <property type="entry name" value="CH_dom"/>
</dbReference>
<organism evidence="17 18">
    <name type="scientific">Ciona intestinalis</name>
    <name type="common">Transparent sea squirt</name>
    <name type="synonym">Ascidia intestinalis</name>
    <dbReference type="NCBI Taxonomy" id="7719"/>
    <lineage>
        <taxon>Eukaryota</taxon>
        <taxon>Metazoa</taxon>
        <taxon>Chordata</taxon>
        <taxon>Tunicata</taxon>
        <taxon>Ascidiacea</taxon>
        <taxon>Phlebobranchia</taxon>
        <taxon>Cionidae</taxon>
        <taxon>Ciona</taxon>
    </lineage>
</organism>
<evidence type="ECO:0000256" key="4">
    <source>
        <dbReference type="ARBA" id="ARBA00022723"/>
    </source>
</evidence>
<dbReference type="InterPro" id="IPR001452">
    <property type="entry name" value="SH3_domain"/>
</dbReference>
<accession>F6WCA3</accession>
<keyword evidence="6" id="KW-0863">Zinc-finger</keyword>
<dbReference type="FunCoup" id="F6WCA3">
    <property type="interactions" value="28"/>
</dbReference>
<evidence type="ECO:0000259" key="13">
    <source>
        <dbReference type="PROSITE" id="PS50003"/>
    </source>
</evidence>
<dbReference type="Gene3D" id="2.30.29.30">
    <property type="entry name" value="Pleckstrin-homology domain (PH domain)/Phosphotyrosine-binding domain (PTB)"/>
    <property type="match status" value="1"/>
</dbReference>
<dbReference type="SMART" id="SM00326">
    <property type="entry name" value="SH3"/>
    <property type="match status" value="2"/>
</dbReference>
<dbReference type="SMART" id="SM00325">
    <property type="entry name" value="RhoGEF"/>
    <property type="match status" value="1"/>
</dbReference>
<feature type="domain" description="Phorbol-ester/DAG-type" evidence="16">
    <location>
        <begin position="525"/>
        <end position="575"/>
    </location>
</feature>
<feature type="domain" description="DH" evidence="14">
    <location>
        <begin position="201"/>
        <end position="382"/>
    </location>
</feature>
<dbReference type="GO" id="GO:0005737">
    <property type="term" value="C:cytoplasm"/>
    <property type="evidence" value="ECO:0000318"/>
    <property type="project" value="GO_Central"/>
</dbReference>
<dbReference type="PANTHER" id="PTHR45818">
    <property type="entry name" value="PROTEIN VAV"/>
    <property type="match status" value="1"/>
</dbReference>
<dbReference type="Pfam" id="PF07653">
    <property type="entry name" value="SH3_2"/>
    <property type="match status" value="2"/>
</dbReference>
<dbReference type="Ensembl" id="ENSCINT00000017775.3">
    <property type="protein sequence ID" value="ENSCINP00000017775.3"/>
    <property type="gene ID" value="ENSCING00000008711.3"/>
</dbReference>
<dbReference type="InterPro" id="IPR011993">
    <property type="entry name" value="PH-like_dom_sf"/>
</dbReference>
<dbReference type="SMART" id="SM00033">
    <property type="entry name" value="CH"/>
    <property type="match status" value="1"/>
</dbReference>
<dbReference type="EMBL" id="EAAA01002834">
    <property type="status" value="NOT_ANNOTATED_CDS"/>
    <property type="molecule type" value="Genomic_DNA"/>
</dbReference>
<dbReference type="SMART" id="SM00252">
    <property type="entry name" value="SH2"/>
    <property type="match status" value="1"/>
</dbReference>
<dbReference type="Pfam" id="PF00130">
    <property type="entry name" value="C1_1"/>
    <property type="match status" value="1"/>
</dbReference>
<evidence type="ECO:0000259" key="12">
    <source>
        <dbReference type="PROSITE" id="PS50002"/>
    </source>
</evidence>
<dbReference type="Pfam" id="PF00307">
    <property type="entry name" value="CH"/>
    <property type="match status" value="1"/>
</dbReference>
<reference evidence="18" key="1">
    <citation type="journal article" date="2002" name="Science">
        <title>The draft genome of Ciona intestinalis: insights into chordate and vertebrate origins.</title>
        <authorList>
            <person name="Dehal P."/>
            <person name="Satou Y."/>
            <person name="Campbell R.K."/>
            <person name="Chapman J."/>
            <person name="Degnan B."/>
            <person name="De Tomaso A."/>
            <person name="Davidson B."/>
            <person name="Di Gregorio A."/>
            <person name="Gelpke M."/>
            <person name="Goodstein D.M."/>
            <person name="Harafuji N."/>
            <person name="Hastings K.E."/>
            <person name="Ho I."/>
            <person name="Hotta K."/>
            <person name="Huang W."/>
            <person name="Kawashima T."/>
            <person name="Lemaire P."/>
            <person name="Martinez D."/>
            <person name="Meinertzhagen I.A."/>
            <person name="Necula S."/>
            <person name="Nonaka M."/>
            <person name="Putnam N."/>
            <person name="Rash S."/>
            <person name="Saiga H."/>
            <person name="Satake M."/>
            <person name="Terry A."/>
            <person name="Yamada L."/>
            <person name="Wang H.G."/>
            <person name="Awazu S."/>
            <person name="Azumi K."/>
            <person name="Boore J."/>
            <person name="Branno M."/>
            <person name="Chin-Bow S."/>
            <person name="DeSantis R."/>
            <person name="Doyle S."/>
            <person name="Francino P."/>
            <person name="Keys D.N."/>
            <person name="Haga S."/>
            <person name="Hayashi H."/>
            <person name="Hino K."/>
            <person name="Imai K.S."/>
            <person name="Inaba K."/>
            <person name="Kano S."/>
            <person name="Kobayashi K."/>
            <person name="Kobayashi M."/>
            <person name="Lee B.I."/>
            <person name="Makabe K.W."/>
            <person name="Manohar C."/>
            <person name="Matassi G."/>
            <person name="Medina M."/>
            <person name="Mochizuki Y."/>
            <person name="Mount S."/>
            <person name="Morishita T."/>
            <person name="Miura S."/>
            <person name="Nakayama A."/>
            <person name="Nishizaka S."/>
            <person name="Nomoto H."/>
            <person name="Ohta F."/>
            <person name="Oishi K."/>
            <person name="Rigoutsos I."/>
            <person name="Sano M."/>
            <person name="Sasaki A."/>
            <person name="Sasakura Y."/>
            <person name="Shoguchi E."/>
            <person name="Shin-i T."/>
            <person name="Spagnuolo A."/>
            <person name="Stainier D."/>
            <person name="Suzuki M.M."/>
            <person name="Tassy O."/>
            <person name="Takatori N."/>
            <person name="Tokuoka M."/>
            <person name="Yagi K."/>
            <person name="Yoshizaki F."/>
            <person name="Wada S."/>
            <person name="Zhang C."/>
            <person name="Hyatt P.D."/>
            <person name="Larimer F."/>
            <person name="Detter C."/>
            <person name="Doggett N."/>
            <person name="Glavina T."/>
            <person name="Hawkins T."/>
            <person name="Richardson P."/>
            <person name="Lucas S."/>
            <person name="Kohara Y."/>
            <person name="Levine M."/>
            <person name="Satoh N."/>
            <person name="Rokhsar D.S."/>
        </authorList>
    </citation>
    <scope>NUCLEOTIDE SEQUENCE [LARGE SCALE GENOMIC DNA]</scope>
</reference>
<dbReference type="CDD" id="cd21201">
    <property type="entry name" value="CH_VAV"/>
    <property type="match status" value="1"/>
</dbReference>
<dbReference type="InterPro" id="IPR055251">
    <property type="entry name" value="SOS1_NGEF_PH"/>
</dbReference>
<evidence type="ECO:0000256" key="9">
    <source>
        <dbReference type="PROSITE-ProRule" id="PRU00191"/>
    </source>
</evidence>
<dbReference type="Gene3D" id="3.30.505.10">
    <property type="entry name" value="SH2 domain"/>
    <property type="match status" value="1"/>
</dbReference>
<dbReference type="Pfam" id="PF00017">
    <property type="entry name" value="SH2"/>
    <property type="match status" value="1"/>
</dbReference>
<evidence type="ECO:0000256" key="1">
    <source>
        <dbReference type="ARBA" id="ARBA00022443"/>
    </source>
</evidence>
<dbReference type="InterPro" id="IPR036860">
    <property type="entry name" value="SH2_dom_sf"/>
</dbReference>
<dbReference type="CDD" id="cd00160">
    <property type="entry name" value="RhoGEF"/>
    <property type="match status" value="1"/>
</dbReference>
<proteinExistence type="predicted"/>
<dbReference type="AlphaFoldDB" id="F6WCA3"/>
<dbReference type="Pfam" id="PF22697">
    <property type="entry name" value="SOS1_NGEF_PH"/>
    <property type="match status" value="1"/>
</dbReference>
<keyword evidence="4" id="KW-0479">Metal-binding</keyword>
<feature type="domain" description="SH3" evidence="12">
    <location>
        <begin position="794"/>
        <end position="855"/>
    </location>
</feature>
<dbReference type="SUPFAM" id="SSF48065">
    <property type="entry name" value="DBL homology domain (DH-domain)"/>
    <property type="match status" value="1"/>
</dbReference>
<evidence type="ECO:0000256" key="6">
    <source>
        <dbReference type="ARBA" id="ARBA00022771"/>
    </source>
</evidence>
<evidence type="ECO:0000259" key="11">
    <source>
        <dbReference type="PROSITE" id="PS50001"/>
    </source>
</evidence>
<keyword evidence="5" id="KW-0677">Repeat</keyword>
<dbReference type="GeneTree" id="ENSGT00940000168738"/>
<keyword evidence="3" id="KW-0344">Guanine-nucleotide releasing factor</keyword>
<dbReference type="OMA" id="LELACIH"/>
<dbReference type="PRINTS" id="PR00401">
    <property type="entry name" value="SH2DOMAIN"/>
</dbReference>
<evidence type="ECO:0000259" key="15">
    <source>
        <dbReference type="PROSITE" id="PS50021"/>
    </source>
</evidence>
<dbReference type="GO" id="GO:0008270">
    <property type="term" value="F:zinc ion binding"/>
    <property type="evidence" value="ECO:0007669"/>
    <property type="project" value="UniProtKB-KW"/>
</dbReference>
<dbReference type="InterPro" id="IPR036872">
    <property type="entry name" value="CH_dom_sf"/>
</dbReference>
<dbReference type="Gene3D" id="1.10.418.10">
    <property type="entry name" value="Calponin-like domain"/>
    <property type="match status" value="1"/>
</dbReference>
<keyword evidence="7" id="KW-0862">Zinc</keyword>